<dbReference type="RefSeq" id="WP_208576337.1">
    <property type="nucleotide sequence ID" value="NZ_JAGFVQ010000002.1"/>
</dbReference>
<accession>A0AAW4JGH4</accession>
<feature type="domain" description="DUF11" evidence="4">
    <location>
        <begin position="1719"/>
        <end position="1838"/>
    </location>
</feature>
<feature type="signal peptide" evidence="3">
    <location>
        <begin position="1"/>
        <end position="26"/>
    </location>
</feature>
<feature type="domain" description="DUF11" evidence="4">
    <location>
        <begin position="817"/>
        <end position="933"/>
    </location>
</feature>
<dbReference type="Pfam" id="PF25564">
    <property type="entry name" value="DUF7933"/>
    <property type="match status" value="1"/>
</dbReference>
<evidence type="ECO:0000313" key="7">
    <source>
        <dbReference type="Proteomes" id="UP000669887"/>
    </source>
</evidence>
<dbReference type="InterPro" id="IPR051172">
    <property type="entry name" value="Chlamydia_OmcB"/>
</dbReference>
<feature type="domain" description="DUF11" evidence="4">
    <location>
        <begin position="1074"/>
        <end position="1182"/>
    </location>
</feature>
<feature type="domain" description="DUF11" evidence="4">
    <location>
        <begin position="689"/>
        <end position="808"/>
    </location>
</feature>
<feature type="domain" description="DUF11" evidence="4">
    <location>
        <begin position="1331"/>
        <end position="1450"/>
    </location>
</feature>
<proteinExistence type="predicted"/>
<feature type="transmembrane region" description="Helical" evidence="2">
    <location>
        <begin position="2134"/>
        <end position="2157"/>
    </location>
</feature>
<feature type="domain" description="DUF11" evidence="4">
    <location>
        <begin position="1849"/>
        <end position="1967"/>
    </location>
</feature>
<reference evidence="6" key="1">
    <citation type="submission" date="2021-03" db="EMBL/GenBank/DDBJ databases">
        <title>X isolated from Micromonospora tulbaghiae.</title>
        <authorList>
            <person name="Stennett H.L."/>
        </authorList>
    </citation>
    <scope>NUCLEOTIDE SEQUENCE</scope>
    <source>
        <strain evidence="6">28M1-20</strain>
    </source>
</reference>
<evidence type="ECO:0000256" key="3">
    <source>
        <dbReference type="SAM" id="SignalP"/>
    </source>
</evidence>
<dbReference type="InterPro" id="IPR047589">
    <property type="entry name" value="DUF11_rpt"/>
</dbReference>
<feature type="domain" description="DUF7933" evidence="5">
    <location>
        <begin position="296"/>
        <end position="395"/>
    </location>
</feature>
<evidence type="ECO:0000259" key="5">
    <source>
        <dbReference type="Pfam" id="PF25564"/>
    </source>
</evidence>
<feature type="domain" description="DUF11" evidence="4">
    <location>
        <begin position="945"/>
        <end position="1059"/>
    </location>
</feature>
<dbReference type="Gene3D" id="2.60.40.10">
    <property type="entry name" value="Immunoglobulins"/>
    <property type="match status" value="10"/>
</dbReference>
<feature type="region of interest" description="Disordered" evidence="1">
    <location>
        <begin position="66"/>
        <end position="96"/>
    </location>
</feature>
<dbReference type="Pfam" id="PF01345">
    <property type="entry name" value="DUF11"/>
    <property type="match status" value="13"/>
</dbReference>
<feature type="domain" description="DUF11" evidence="4">
    <location>
        <begin position="1590"/>
        <end position="1710"/>
    </location>
</feature>
<gene>
    <name evidence="6" type="ORF">J5U46_01705</name>
</gene>
<dbReference type="InterPro" id="IPR013783">
    <property type="entry name" value="Ig-like_fold"/>
</dbReference>
<evidence type="ECO:0000256" key="1">
    <source>
        <dbReference type="SAM" id="MobiDB-lite"/>
    </source>
</evidence>
<dbReference type="EMBL" id="JAGFVQ010000002">
    <property type="protein sequence ID" value="MBO4138868.1"/>
    <property type="molecule type" value="Genomic_DNA"/>
</dbReference>
<keyword evidence="2" id="KW-1133">Transmembrane helix</keyword>
<dbReference type="GO" id="GO:0005975">
    <property type="term" value="P:carbohydrate metabolic process"/>
    <property type="evidence" value="ECO:0007669"/>
    <property type="project" value="UniProtKB-ARBA"/>
</dbReference>
<dbReference type="InterPro" id="IPR001434">
    <property type="entry name" value="OmcB-like_DUF11"/>
</dbReference>
<protein>
    <submittedName>
        <fullName evidence="6">DUF11 domain-containing protein</fullName>
    </submittedName>
</protein>
<dbReference type="NCBIfam" id="TIGR01451">
    <property type="entry name" value="B_ant_repeat"/>
    <property type="match status" value="13"/>
</dbReference>
<comment type="caution">
    <text evidence="6">The sequence shown here is derived from an EMBL/GenBank/DDBJ whole genome shotgun (WGS) entry which is preliminary data.</text>
</comment>
<feature type="domain" description="DUF11" evidence="4">
    <location>
        <begin position="433"/>
        <end position="541"/>
    </location>
</feature>
<keyword evidence="3" id="KW-0732">Signal</keyword>
<name>A0AAW4JGH4_9ACTN</name>
<dbReference type="InterPro" id="IPR057693">
    <property type="entry name" value="DUF7933"/>
</dbReference>
<feature type="domain" description="DUF11" evidence="4">
    <location>
        <begin position="1980"/>
        <end position="2098"/>
    </location>
</feature>
<evidence type="ECO:0000259" key="4">
    <source>
        <dbReference type="Pfam" id="PF01345"/>
    </source>
</evidence>
<dbReference type="Proteomes" id="UP000669887">
    <property type="component" value="Unassembled WGS sequence"/>
</dbReference>
<evidence type="ECO:0000256" key="2">
    <source>
        <dbReference type="SAM" id="Phobius"/>
    </source>
</evidence>
<sequence length="2165" mass="211296">MVHKGWRRPASALAVLAVLASSSTFAVVVSPSPASATVPGQPGVPQPGTPIFTEDFSNESAADEPIRIGSYTGSPGSVYVPGPGGSGADSETYTADPAWSPGAAQCNGWIMRETSPLPPNGGIPPVTNNDNCARNAAWDRLREMARDMGLFQGQSTEEAATNQVLTEYTNGTTAQLPGYQLETDNNSIPAVGGHFYEVSAIFAERNCTVPFAQRARLRFELLLNGVPTVLAENLSPCTDPDAVIVNNTWIAKLQSTALQLSVADTPTLGLRLYNATATGTGNDVAFDLPQIVDVTPQLDKAFSPATIGQGQTSTLTFTVTNTGDLRAKNGMSFTDDLPAGVTATGVNSTTCSDATVTAAAGATSVVFDGDIGLGVASCTVSVEVTADVVGSYTNTGCAGPDGTPIPGCESNFPAIVGINPPGSATLQVIPAVDLAVAKTASPNPYVPGAPLTYTVTVTNGGPSDAVGATVTDPLPAPGFTWTCAASTGSTCTASGGGDITDTVTVLAGGTLTYTISGTVPSGTTGDLTNTATVTPPDGVSDPGCTPTCAATVVTPAAPAVDLAVTKTAAPDPYVPGASLTYTVTVTNGGPSDAVGATVADALPLAGFTWTCAASTGSTCAASGSGDISDTVTVLAGGTLTYTISGTVPAGTTGDLTNTTTVTPPEGVSDPGCTPNCTATVVTPGRPTVDLAVTKTAAPSPYVPGTPLTYTVTVTNGGPSDAVGATVTDALPVPGFTWTCAASTGSTCTASGSGDISDTVTVLAGGTLTYTISGTVPAGTTGDLTNTATVTPPEGATDPGCTPNCSATSVTPGQPTVDLAVTKTATPNPYVPGTPLTYTVTVTNGGPSDAAGATVTDPLPLPGFTWTCAASTGSTCAASGSGDISDTVTVLAGGTLTYTISGTVPAGTTGDLTNTTTVTPPDGATDPGCTPNCSASVVTPGQTTVDLAVAKTATPNPYVPGAPLTYTVTVTNGGPSDAVGATVTDPLPLPGLTWTCAASTGSTCTASGSGDISDTVTVLAGGTLTYTVTGTVPAGTTGDLTNTTTVTPPEGVTDPGCTPNCTATVVTPAQPTVGLAVSKTATPSPYVPGAALTWTVTVTNAGPSDAVGATVADDLPLEGFTWTCEASTGSACTASGSGDIDDAVTVRAGGTLTYTISGTVPASTAGDLTNTAVLTPPEGVADPGCTPSCQSTTVTPGLPTVDLAIAKAAAPSPYVPGAPFTYTVTVTNGGPSDAVGATVTDALPEPLAGFEWTCTAGIGSTCTASGLGDIDDRVTIRVGESVVYTVTGTVPAGTTGDLTNTATVTPPDGATDPDCAPNCSATAVTPGRPTVDLAVTKTATPNPYVPGTPLTYTITVANGGPSDAVGATVTDTLPLPGLTWACAASTGSTCTASGSGDIADTVTVLAGGTLTYTISGTVPAGTTGDLTNTATVTPPEGATDPGCTPNCSATSVTPGQPTVDLAVTKTATPNPYVPGSPFTYTVTVTNDGPSDAAGATVSDTLPGPLAGFGWTCEASTGSTCTASGTGDITDTVTVRAGGTLTYTITGTVPAGTTGDLTNTTTVTPPEGATDPGCTPNCSATAVTPGQTTVGLAVTKTATPNPYVPGSPFTYTVTVTNGGPSDAVGATVADALPDPLAGFGWTCAASTGSTCTASGSGDLTDTVTVLAGGTLTYTITGTVPAGTTVDLTNSATVTPPEGAADPGCTPNCTATTVTPAQRTVDLAVTKTATPSPYVPGTPLTYTVTVTNGGPSDAVGATVADALPGPLAGFGWTCEASAGSTCTASGTGNISDTVTVLAGGTLTYTITGTVPAGTTGDLTNTTTVTPPEGATDPGCTPNCSATVVTPGQSTVDLAVTKTATPSPYVPGTPLTYTVTVTNGGPSDAVGATVTDVLPGPLARFGWTCDPSAGSTCTVSGTGNISDTVTVRAGGTVTYTITGTVPPGTTGDLTNTVTVTPPEGATDPGCAPNCSATVVTPGRTTVGLAVAKTATPNPYVPGTPLTYTVTVANGGPSDAVGATVTDTLPLPGFTWTCEAGTGSTCTASGTGDITDTVTVLAGGTLTYTITGTVPAGTTGDLTNTATVTPPSGAADPDCTPNCSATAVVAGPVQPTPVPPTPTPPKPGPPKPTPPLPVTGSGMVTITSIGLAAVTLGVLLVAGLVLTRRSRRHP</sequence>
<organism evidence="6 7">
    <name type="scientific">Micromonospora tulbaghiae</name>
    <dbReference type="NCBI Taxonomy" id="479978"/>
    <lineage>
        <taxon>Bacteria</taxon>
        <taxon>Bacillati</taxon>
        <taxon>Actinomycetota</taxon>
        <taxon>Actinomycetes</taxon>
        <taxon>Micromonosporales</taxon>
        <taxon>Micromonosporaceae</taxon>
        <taxon>Micromonospora</taxon>
    </lineage>
</organism>
<evidence type="ECO:0000313" key="6">
    <source>
        <dbReference type="EMBL" id="MBO4138868.1"/>
    </source>
</evidence>
<feature type="region of interest" description="Disordered" evidence="1">
    <location>
        <begin position="2101"/>
        <end position="2128"/>
    </location>
</feature>
<dbReference type="PANTHER" id="PTHR34819:SF3">
    <property type="entry name" value="CELL SURFACE PROTEIN"/>
    <property type="match status" value="1"/>
</dbReference>
<keyword evidence="2" id="KW-0812">Transmembrane</keyword>
<feature type="compositionally biased region" description="Pro residues" evidence="1">
    <location>
        <begin position="2105"/>
        <end position="2128"/>
    </location>
</feature>
<feature type="chain" id="PRO_5043621631" evidence="3">
    <location>
        <begin position="27"/>
        <end position="2165"/>
    </location>
</feature>
<feature type="domain" description="DUF11" evidence="4">
    <location>
        <begin position="561"/>
        <end position="675"/>
    </location>
</feature>
<feature type="domain" description="DUF11" evidence="4">
    <location>
        <begin position="1201"/>
        <end position="1321"/>
    </location>
</feature>
<dbReference type="PANTHER" id="PTHR34819">
    <property type="entry name" value="LARGE CYSTEINE-RICH PERIPLASMIC PROTEIN OMCB"/>
    <property type="match status" value="1"/>
</dbReference>
<feature type="domain" description="DUF11" evidence="4">
    <location>
        <begin position="1459"/>
        <end position="1579"/>
    </location>
</feature>
<keyword evidence="2" id="KW-0472">Membrane</keyword>